<organism evidence="2 3">
    <name type="scientific">Skeletonema marinoi</name>
    <dbReference type="NCBI Taxonomy" id="267567"/>
    <lineage>
        <taxon>Eukaryota</taxon>
        <taxon>Sar</taxon>
        <taxon>Stramenopiles</taxon>
        <taxon>Ochrophyta</taxon>
        <taxon>Bacillariophyta</taxon>
        <taxon>Coscinodiscophyceae</taxon>
        <taxon>Thalassiosirophycidae</taxon>
        <taxon>Thalassiosirales</taxon>
        <taxon>Skeletonemataceae</taxon>
        <taxon>Skeletonema</taxon>
        <taxon>Skeletonema marinoi-dohrnii complex</taxon>
    </lineage>
</organism>
<reference evidence="2" key="1">
    <citation type="submission" date="2023-06" db="EMBL/GenBank/DDBJ databases">
        <title>Survivors Of The Sea: Transcriptome response of Skeletonema marinoi to long-term dormancy.</title>
        <authorList>
            <person name="Pinder M.I.M."/>
            <person name="Kourtchenko O."/>
            <person name="Robertson E.K."/>
            <person name="Larsson T."/>
            <person name="Maumus F."/>
            <person name="Osuna-Cruz C.M."/>
            <person name="Vancaester E."/>
            <person name="Stenow R."/>
            <person name="Vandepoele K."/>
            <person name="Ploug H."/>
            <person name="Bruchert V."/>
            <person name="Godhe A."/>
            <person name="Topel M."/>
        </authorList>
    </citation>
    <scope>NUCLEOTIDE SEQUENCE</scope>
    <source>
        <strain evidence="2">R05AC</strain>
    </source>
</reference>
<feature type="region of interest" description="Disordered" evidence="1">
    <location>
        <begin position="53"/>
        <end position="74"/>
    </location>
</feature>
<gene>
    <name evidence="2" type="ORF">QTG54_015447</name>
</gene>
<dbReference type="EMBL" id="JATAAI010000043">
    <property type="protein sequence ID" value="KAK1733920.1"/>
    <property type="molecule type" value="Genomic_DNA"/>
</dbReference>
<evidence type="ECO:0000313" key="3">
    <source>
        <dbReference type="Proteomes" id="UP001224775"/>
    </source>
</evidence>
<dbReference type="AlphaFoldDB" id="A0AAD9D5R3"/>
<evidence type="ECO:0000256" key="1">
    <source>
        <dbReference type="SAM" id="MobiDB-lite"/>
    </source>
</evidence>
<protein>
    <submittedName>
        <fullName evidence="2">Uncharacterized protein</fullName>
    </submittedName>
</protein>
<keyword evidence="3" id="KW-1185">Reference proteome</keyword>
<feature type="region of interest" description="Disordered" evidence="1">
    <location>
        <begin position="1"/>
        <end position="30"/>
    </location>
</feature>
<sequence length="96" mass="9886">MSVLTDPDSGLDTSPPDLPTGTATGGAAATVNDKNSFLPIPAINNRKRGVSWDIKDHYGGGQQQQQSGACSGPIKTKSGVLESSHRALSIGCCFKA</sequence>
<feature type="compositionally biased region" description="Low complexity" evidence="1">
    <location>
        <begin position="20"/>
        <end position="30"/>
    </location>
</feature>
<dbReference type="Proteomes" id="UP001224775">
    <property type="component" value="Unassembled WGS sequence"/>
</dbReference>
<proteinExistence type="predicted"/>
<comment type="caution">
    <text evidence="2">The sequence shown here is derived from an EMBL/GenBank/DDBJ whole genome shotgun (WGS) entry which is preliminary data.</text>
</comment>
<evidence type="ECO:0000313" key="2">
    <source>
        <dbReference type="EMBL" id="KAK1733920.1"/>
    </source>
</evidence>
<name>A0AAD9D5R3_9STRA</name>
<accession>A0AAD9D5R3</accession>